<protein>
    <recommendedName>
        <fullName evidence="2">methylmalonate-semialdehyde dehydrogenase (CoA acylating)</fullName>
        <ecNumber evidence="2">1.2.1.27</ecNumber>
    </recommendedName>
</protein>
<dbReference type="EMBL" id="JAUIZM010000005">
    <property type="protein sequence ID" value="KAK1386177.1"/>
    <property type="molecule type" value="Genomic_DNA"/>
</dbReference>
<dbReference type="InterPro" id="IPR016163">
    <property type="entry name" value="Ald_DH_C"/>
</dbReference>
<sequence length="866" mass="94870">MDSNYSGSSETPRLLPPAPGNFVDREELIQYVGEFGVSQGYVVIIKQSKKDKIVTLGCDRGGVHRKRRKPDGETSGEPSRNRRKYGSRRTNCPFELIGKKDDGVWVLTIKNGSHNHEALKDITEHPSASRFTEKEVMQIKEMTESGLKPRQILKRLRQSNPELLSTPKHLYNVKTKLRQGNLTVKKLKALSHEKSTGGNFQSSTSNAEPSWKRRYPLRVPNFIGGKCVESQSTTFIDIINPATQEVVSQVPVTTHEEFQAAVFAAKRALLSWRNTPLTARQRVMFRFQELIQRDIEKIALSITTEQGKTLKDAHHDVLRGLEAVGHACATTSLPMGDFVPNVLSGTDTYSIREPLGICAGICPSNFPAMVPLWMFPIAVTCGNTFILKSSERETGACLTLAELATEAGLPNGVLNVIHGTNDIINAVCDSDDVKAVSFVGQDTAGMYVNGRASASGKRVQYNAGAKNHAIVMPDASTEATLDALVGAGFSASGQRCTAISTVIFVGDSKSWEDKLVSRAKALKISAGIEPNVDIGPVISKQAKEKICRLIQFGVDSGARLVLDGRQIRVPSYEQGNFIGPTILCDVTNNMVCYKEEFSGPVLLCMQANCLDEAISIVNKNKYGIGASIFTTSGIAARKFQTEVEAGQVGINVPVPAPLPIFSLTGSKSSISGDLNFYGKSGVHLYTQIKTVTQQWKNFDRTDATSSVTPLRNVPDSGEISLALPSNDFPRADIISPALQSNDSQGIDGMQSSEDKDRDGMQSNDYEDTDRDGMQLNDFQCRDGIQSNDHGIMDTVSLDMQSRVFHIKDTDAPRLQQKYPESSNRVSMPLQFEDFQSRSGVSLTLHSNDFSSTDEERPSMSRSHVIQ</sequence>
<dbReference type="InterPro" id="IPR016161">
    <property type="entry name" value="Ald_DH/histidinol_DH"/>
</dbReference>
<dbReference type="InterPro" id="IPR010061">
    <property type="entry name" value="MeMal-semiAld_DH"/>
</dbReference>
<dbReference type="InterPro" id="IPR016160">
    <property type="entry name" value="Ald_DH_CS_CYS"/>
</dbReference>
<dbReference type="InterPro" id="IPR015590">
    <property type="entry name" value="Aldehyde_DH_dom"/>
</dbReference>
<evidence type="ECO:0000313" key="7">
    <source>
        <dbReference type="EMBL" id="KAK1386177.1"/>
    </source>
</evidence>
<accession>A0AAD8MVD6</accession>
<evidence type="ECO:0000256" key="3">
    <source>
        <dbReference type="ARBA" id="ARBA00023002"/>
    </source>
</evidence>
<dbReference type="PROSITE" id="PS00070">
    <property type="entry name" value="ALDEHYDE_DEHYDR_CYS"/>
    <property type="match status" value="1"/>
</dbReference>
<dbReference type="InterPro" id="IPR016162">
    <property type="entry name" value="Ald_DH_N"/>
</dbReference>
<dbReference type="GO" id="GO:0006210">
    <property type="term" value="P:thymine catabolic process"/>
    <property type="evidence" value="ECO:0007669"/>
    <property type="project" value="TreeGrafter"/>
</dbReference>
<keyword evidence="8" id="KW-1185">Reference proteome</keyword>
<name>A0AAD8MVD6_9APIA</name>
<organism evidence="7 8">
    <name type="scientific">Heracleum sosnowskyi</name>
    <dbReference type="NCBI Taxonomy" id="360622"/>
    <lineage>
        <taxon>Eukaryota</taxon>
        <taxon>Viridiplantae</taxon>
        <taxon>Streptophyta</taxon>
        <taxon>Embryophyta</taxon>
        <taxon>Tracheophyta</taxon>
        <taxon>Spermatophyta</taxon>
        <taxon>Magnoliopsida</taxon>
        <taxon>eudicotyledons</taxon>
        <taxon>Gunneridae</taxon>
        <taxon>Pentapetalae</taxon>
        <taxon>asterids</taxon>
        <taxon>campanulids</taxon>
        <taxon>Apiales</taxon>
        <taxon>Apiaceae</taxon>
        <taxon>Apioideae</taxon>
        <taxon>apioid superclade</taxon>
        <taxon>Tordylieae</taxon>
        <taxon>Tordyliinae</taxon>
        <taxon>Heracleum</taxon>
    </lineage>
</organism>
<evidence type="ECO:0000256" key="1">
    <source>
        <dbReference type="ARBA" id="ARBA00009986"/>
    </source>
</evidence>
<dbReference type="GO" id="GO:0006574">
    <property type="term" value="P:L-valine catabolic process"/>
    <property type="evidence" value="ECO:0007669"/>
    <property type="project" value="TreeGrafter"/>
</dbReference>
<evidence type="ECO:0000259" key="6">
    <source>
        <dbReference type="Pfam" id="PF00171"/>
    </source>
</evidence>
<dbReference type="GO" id="GO:0005739">
    <property type="term" value="C:mitochondrion"/>
    <property type="evidence" value="ECO:0007669"/>
    <property type="project" value="TreeGrafter"/>
</dbReference>
<dbReference type="Proteomes" id="UP001237642">
    <property type="component" value="Unassembled WGS sequence"/>
</dbReference>
<feature type="region of interest" description="Disordered" evidence="5">
    <location>
        <begin position="844"/>
        <end position="866"/>
    </location>
</feature>
<dbReference type="SUPFAM" id="SSF53720">
    <property type="entry name" value="ALDH-like"/>
    <property type="match status" value="1"/>
</dbReference>
<feature type="region of interest" description="Disordered" evidence="5">
    <location>
        <begin position="1"/>
        <end position="20"/>
    </location>
</feature>
<dbReference type="CDD" id="cd07085">
    <property type="entry name" value="ALDH_F6_MMSDH"/>
    <property type="match status" value="1"/>
</dbReference>
<evidence type="ECO:0000256" key="2">
    <source>
        <dbReference type="ARBA" id="ARBA00013048"/>
    </source>
</evidence>
<dbReference type="AlphaFoldDB" id="A0AAD8MVD6"/>
<proteinExistence type="inferred from homology"/>
<dbReference type="Gene3D" id="3.40.309.10">
    <property type="entry name" value="Aldehyde Dehydrogenase, Chain A, domain 2"/>
    <property type="match status" value="1"/>
</dbReference>
<dbReference type="NCBIfam" id="TIGR01722">
    <property type="entry name" value="MMSDH"/>
    <property type="match status" value="1"/>
</dbReference>
<dbReference type="Gene3D" id="3.40.605.10">
    <property type="entry name" value="Aldehyde Dehydrogenase, Chain A, domain 1"/>
    <property type="match status" value="1"/>
</dbReference>
<feature type="domain" description="Aldehyde dehydrogenase" evidence="6">
    <location>
        <begin position="228"/>
        <end position="691"/>
    </location>
</feature>
<feature type="compositionally biased region" description="Polar residues" evidence="5">
    <location>
        <begin position="1"/>
        <end position="11"/>
    </location>
</feature>
<feature type="region of interest" description="Disordered" evidence="5">
    <location>
        <begin position="736"/>
        <end position="774"/>
    </location>
</feature>
<evidence type="ECO:0000313" key="8">
    <source>
        <dbReference type="Proteomes" id="UP001237642"/>
    </source>
</evidence>
<keyword evidence="3" id="KW-0560">Oxidoreductase</keyword>
<dbReference type="GO" id="GO:0004491">
    <property type="term" value="F:methylmalonate-semialdehyde dehydrogenase (acylating, NAD) activity"/>
    <property type="evidence" value="ECO:0007669"/>
    <property type="project" value="UniProtKB-EC"/>
</dbReference>
<reference evidence="7" key="1">
    <citation type="submission" date="2023-02" db="EMBL/GenBank/DDBJ databases">
        <title>Genome of toxic invasive species Heracleum sosnowskyi carries increased number of genes despite the absence of recent whole-genome duplications.</title>
        <authorList>
            <person name="Schelkunov M."/>
            <person name="Shtratnikova V."/>
            <person name="Makarenko M."/>
            <person name="Klepikova A."/>
            <person name="Omelchenko D."/>
            <person name="Novikova G."/>
            <person name="Obukhova E."/>
            <person name="Bogdanov V."/>
            <person name="Penin A."/>
            <person name="Logacheva M."/>
        </authorList>
    </citation>
    <scope>NUCLEOTIDE SEQUENCE</scope>
    <source>
        <strain evidence="7">Hsosn_3</strain>
        <tissue evidence="7">Leaf</tissue>
    </source>
</reference>
<dbReference type="FunFam" id="3.40.309.10:FF:000002">
    <property type="entry name" value="Methylmalonate-semialdehyde dehydrogenase (Acylating)"/>
    <property type="match status" value="1"/>
</dbReference>
<dbReference type="PANTHER" id="PTHR43866:SF10">
    <property type="entry name" value="METHYLMALONATE-SEMIALDEHYDE DEHYDROGENASE (COA ACYLATING)"/>
    <property type="match status" value="1"/>
</dbReference>
<gene>
    <name evidence="7" type="ORF">POM88_023912</name>
</gene>
<feature type="region of interest" description="Disordered" evidence="5">
    <location>
        <begin position="60"/>
        <end position="88"/>
    </location>
</feature>
<dbReference type="PANTHER" id="PTHR43866">
    <property type="entry name" value="MALONATE-SEMIALDEHYDE DEHYDROGENASE"/>
    <property type="match status" value="1"/>
</dbReference>
<dbReference type="FunFam" id="3.40.605.10:FF:000003">
    <property type="entry name" value="Methylmalonate-semialdehyde dehydrogenase [acylating]"/>
    <property type="match status" value="1"/>
</dbReference>
<comment type="caution">
    <text evidence="7">The sequence shown here is derived from an EMBL/GenBank/DDBJ whole genome shotgun (WGS) entry which is preliminary data.</text>
</comment>
<evidence type="ECO:0000256" key="5">
    <source>
        <dbReference type="SAM" id="MobiDB-lite"/>
    </source>
</evidence>
<reference evidence="7" key="2">
    <citation type="submission" date="2023-05" db="EMBL/GenBank/DDBJ databases">
        <authorList>
            <person name="Schelkunov M.I."/>
        </authorList>
    </citation>
    <scope>NUCLEOTIDE SEQUENCE</scope>
    <source>
        <strain evidence="7">Hsosn_3</strain>
        <tissue evidence="7">Leaf</tissue>
    </source>
</reference>
<keyword evidence="4" id="KW-0520">NAD</keyword>
<comment type="similarity">
    <text evidence="1">Belongs to the aldehyde dehydrogenase family.</text>
</comment>
<dbReference type="Pfam" id="PF00171">
    <property type="entry name" value="Aldedh"/>
    <property type="match status" value="1"/>
</dbReference>
<dbReference type="EC" id="1.2.1.27" evidence="2"/>
<evidence type="ECO:0000256" key="4">
    <source>
        <dbReference type="ARBA" id="ARBA00023027"/>
    </source>
</evidence>